<name>A0A2I0W9N3_9ASPA</name>
<proteinExistence type="predicted"/>
<keyword evidence="2" id="KW-1185">Reference proteome</keyword>
<sequence>MDDFPPFCASCKCIGHVAANYRPLHSFDQSNDVAKPVLNLSFLSSLPPVVPSLSREEEVVVPIELETCGHVSGNAVGLEGDLPSSNIIPNLITVVGLETGSPAPRLIDGEMGDLNCGTNIKASFFWRRGYD</sequence>
<evidence type="ECO:0000313" key="2">
    <source>
        <dbReference type="Proteomes" id="UP000233837"/>
    </source>
</evidence>
<dbReference type="Proteomes" id="UP000233837">
    <property type="component" value="Unassembled WGS sequence"/>
</dbReference>
<protein>
    <submittedName>
        <fullName evidence="1">Uncharacterized protein</fullName>
    </submittedName>
</protein>
<dbReference type="EMBL" id="KZ502840">
    <property type="protein sequence ID" value="PKU72369.1"/>
    <property type="molecule type" value="Genomic_DNA"/>
</dbReference>
<reference evidence="1 2" key="2">
    <citation type="journal article" date="2017" name="Nature">
        <title>The Apostasia genome and the evolution of orchids.</title>
        <authorList>
            <person name="Zhang G.Q."/>
            <person name="Liu K.W."/>
            <person name="Li Z."/>
            <person name="Lohaus R."/>
            <person name="Hsiao Y.Y."/>
            <person name="Niu S.C."/>
            <person name="Wang J.Y."/>
            <person name="Lin Y.C."/>
            <person name="Xu Q."/>
            <person name="Chen L.J."/>
            <person name="Yoshida K."/>
            <person name="Fujiwara S."/>
            <person name="Wang Z.W."/>
            <person name="Zhang Y.Q."/>
            <person name="Mitsuda N."/>
            <person name="Wang M."/>
            <person name="Liu G.H."/>
            <person name="Pecoraro L."/>
            <person name="Huang H.X."/>
            <person name="Xiao X.J."/>
            <person name="Lin M."/>
            <person name="Wu X.Y."/>
            <person name="Wu W.L."/>
            <person name="Chen Y.Y."/>
            <person name="Chang S.B."/>
            <person name="Sakamoto S."/>
            <person name="Ohme-Takagi M."/>
            <person name="Yagi M."/>
            <person name="Zeng S.J."/>
            <person name="Shen C.Y."/>
            <person name="Yeh C.M."/>
            <person name="Luo Y.B."/>
            <person name="Tsai W.C."/>
            <person name="Van de Peer Y."/>
            <person name="Liu Z.J."/>
        </authorList>
    </citation>
    <scope>NUCLEOTIDE SEQUENCE [LARGE SCALE GENOMIC DNA]</scope>
    <source>
        <tissue evidence="1">The whole plant</tissue>
    </source>
</reference>
<dbReference type="AlphaFoldDB" id="A0A2I0W9N3"/>
<gene>
    <name evidence="1" type="ORF">MA16_Dca025024</name>
</gene>
<accession>A0A2I0W9N3</accession>
<organism evidence="1 2">
    <name type="scientific">Dendrobium catenatum</name>
    <dbReference type="NCBI Taxonomy" id="906689"/>
    <lineage>
        <taxon>Eukaryota</taxon>
        <taxon>Viridiplantae</taxon>
        <taxon>Streptophyta</taxon>
        <taxon>Embryophyta</taxon>
        <taxon>Tracheophyta</taxon>
        <taxon>Spermatophyta</taxon>
        <taxon>Magnoliopsida</taxon>
        <taxon>Liliopsida</taxon>
        <taxon>Asparagales</taxon>
        <taxon>Orchidaceae</taxon>
        <taxon>Epidendroideae</taxon>
        <taxon>Malaxideae</taxon>
        <taxon>Dendrobiinae</taxon>
        <taxon>Dendrobium</taxon>
    </lineage>
</organism>
<evidence type="ECO:0000313" key="1">
    <source>
        <dbReference type="EMBL" id="PKU72369.1"/>
    </source>
</evidence>
<reference evidence="1 2" key="1">
    <citation type="journal article" date="2016" name="Sci. Rep.">
        <title>The Dendrobium catenatum Lindl. genome sequence provides insights into polysaccharide synthase, floral development and adaptive evolution.</title>
        <authorList>
            <person name="Zhang G.Q."/>
            <person name="Xu Q."/>
            <person name="Bian C."/>
            <person name="Tsai W.C."/>
            <person name="Yeh C.M."/>
            <person name="Liu K.W."/>
            <person name="Yoshida K."/>
            <person name="Zhang L.S."/>
            <person name="Chang S.B."/>
            <person name="Chen F."/>
            <person name="Shi Y."/>
            <person name="Su Y.Y."/>
            <person name="Zhang Y.Q."/>
            <person name="Chen L.J."/>
            <person name="Yin Y."/>
            <person name="Lin M."/>
            <person name="Huang H."/>
            <person name="Deng H."/>
            <person name="Wang Z.W."/>
            <person name="Zhu S.L."/>
            <person name="Zhao X."/>
            <person name="Deng C."/>
            <person name="Niu S.C."/>
            <person name="Huang J."/>
            <person name="Wang M."/>
            <person name="Liu G.H."/>
            <person name="Yang H.J."/>
            <person name="Xiao X.J."/>
            <person name="Hsiao Y.Y."/>
            <person name="Wu W.L."/>
            <person name="Chen Y.Y."/>
            <person name="Mitsuda N."/>
            <person name="Ohme-Takagi M."/>
            <person name="Luo Y.B."/>
            <person name="Van de Peer Y."/>
            <person name="Liu Z.J."/>
        </authorList>
    </citation>
    <scope>NUCLEOTIDE SEQUENCE [LARGE SCALE GENOMIC DNA]</scope>
    <source>
        <tissue evidence="1">The whole plant</tissue>
    </source>
</reference>